<dbReference type="Proteomes" id="UP001165343">
    <property type="component" value="Unassembled WGS sequence"/>
</dbReference>
<dbReference type="RefSeq" id="WP_249866967.1">
    <property type="nucleotide sequence ID" value="NZ_JAMGBC010000001.1"/>
</dbReference>
<evidence type="ECO:0000313" key="2">
    <source>
        <dbReference type="Proteomes" id="UP001165343"/>
    </source>
</evidence>
<organism evidence="1 2">
    <name type="scientific">Sphingomonas anseongensis</name>
    <dbReference type="NCBI Taxonomy" id="2908207"/>
    <lineage>
        <taxon>Bacteria</taxon>
        <taxon>Pseudomonadati</taxon>
        <taxon>Pseudomonadota</taxon>
        <taxon>Alphaproteobacteria</taxon>
        <taxon>Sphingomonadales</taxon>
        <taxon>Sphingomonadaceae</taxon>
        <taxon>Sphingomonas</taxon>
    </lineage>
</organism>
<comment type="caution">
    <text evidence="1">The sequence shown here is derived from an EMBL/GenBank/DDBJ whole genome shotgun (WGS) entry which is preliminary data.</text>
</comment>
<sequence length="90" mass="9995">MTLESNCQRSRDRKRVLMNATIISADATLMARVMELTAAGAKIACDRRLDPDSDVIFKRFDAFLAARVVWSDESGAGLEFYRAKPVLQAA</sequence>
<evidence type="ECO:0000313" key="1">
    <source>
        <dbReference type="EMBL" id="MCL6677989.1"/>
    </source>
</evidence>
<accession>A0ABT0RCK0</accession>
<evidence type="ECO:0008006" key="3">
    <source>
        <dbReference type="Google" id="ProtNLM"/>
    </source>
</evidence>
<reference evidence="1" key="1">
    <citation type="submission" date="2022-05" db="EMBL/GenBank/DDBJ databases">
        <authorList>
            <person name="Jo J.-H."/>
            <person name="Im W.-T."/>
        </authorList>
    </citation>
    <scope>NUCLEOTIDE SEQUENCE</scope>
    <source>
        <strain evidence="1">RG327</strain>
    </source>
</reference>
<dbReference type="SUPFAM" id="SSF141371">
    <property type="entry name" value="PilZ domain-like"/>
    <property type="match status" value="1"/>
</dbReference>
<protein>
    <recommendedName>
        <fullName evidence="3">PilZ domain-containing protein</fullName>
    </recommendedName>
</protein>
<gene>
    <name evidence="1" type="ORF">LZ519_01455</name>
</gene>
<name>A0ABT0RCK0_9SPHN</name>
<keyword evidence="2" id="KW-1185">Reference proteome</keyword>
<proteinExistence type="predicted"/>
<dbReference type="EMBL" id="JAMGBC010000001">
    <property type="protein sequence ID" value="MCL6677989.1"/>
    <property type="molecule type" value="Genomic_DNA"/>
</dbReference>